<keyword evidence="4" id="KW-1185">Reference proteome</keyword>
<accession>A0A395SXT8</accession>
<dbReference type="EMBL" id="PXOG01000104">
    <property type="protein sequence ID" value="RGP76882.1"/>
    <property type="molecule type" value="Genomic_DNA"/>
</dbReference>
<evidence type="ECO:0000313" key="4">
    <source>
        <dbReference type="Proteomes" id="UP000266234"/>
    </source>
</evidence>
<evidence type="ECO:0000313" key="3">
    <source>
        <dbReference type="EMBL" id="RGP76882.1"/>
    </source>
</evidence>
<dbReference type="InterPro" id="IPR057230">
    <property type="entry name" value="DUF7908"/>
</dbReference>
<feature type="domain" description="DUF7908" evidence="2">
    <location>
        <begin position="59"/>
        <end position="182"/>
    </location>
</feature>
<keyword evidence="1" id="KW-0732">Signal</keyword>
<gene>
    <name evidence="3" type="ORF">FLONG3_4965</name>
</gene>
<evidence type="ECO:0000259" key="2">
    <source>
        <dbReference type="Pfam" id="PF25485"/>
    </source>
</evidence>
<dbReference type="OrthoDB" id="3563678at2759"/>
<evidence type="ECO:0000256" key="1">
    <source>
        <dbReference type="SAM" id="SignalP"/>
    </source>
</evidence>
<dbReference type="Pfam" id="PF25485">
    <property type="entry name" value="DUF7908"/>
    <property type="match status" value="1"/>
</dbReference>
<feature type="chain" id="PRO_5017181021" description="DUF7908 domain-containing protein" evidence="1">
    <location>
        <begin position="18"/>
        <end position="372"/>
    </location>
</feature>
<dbReference type="STRING" id="694270.A0A395SXT8"/>
<dbReference type="AlphaFoldDB" id="A0A395SXT8"/>
<name>A0A395SXT8_9HYPO</name>
<feature type="signal peptide" evidence="1">
    <location>
        <begin position="1"/>
        <end position="17"/>
    </location>
</feature>
<dbReference type="Proteomes" id="UP000266234">
    <property type="component" value="Unassembled WGS sequence"/>
</dbReference>
<sequence>MIAKSLVLGLLVASTAAGPCKPGHLTTMDPTATDSASITSSTTEEAAATSTTSVVEPLGEAIILQINPNTRLMKRDTIFFGNNNPPDCSSATVFRLDSDKLLLNGVPVYYAGEEYQELAAGGQPPIDAITTTFSVSAGQLVWRNSAFGDAGFCYVETNGKLYITFGSSPVGCEVVSLTAYKETQCQNGQIVGLETSSAQTSHVAETTTSAESTASVDSCVVGIGGLGGQPPKSSRLSDCSALNIVTVSPLPVTTTVVKRELAVRIPTGRYTGQPTINTLVGRAEGEPTATTIQPTEVPTYATYCDSPEAYYEACSEAGVTAFTTTLPTETSTTETTVTDCGARKMVKRAGEAMGYEFEDNWEAYNMPGYKLF</sequence>
<organism evidence="3 4">
    <name type="scientific">Fusarium longipes</name>
    <dbReference type="NCBI Taxonomy" id="694270"/>
    <lineage>
        <taxon>Eukaryota</taxon>
        <taxon>Fungi</taxon>
        <taxon>Dikarya</taxon>
        <taxon>Ascomycota</taxon>
        <taxon>Pezizomycotina</taxon>
        <taxon>Sordariomycetes</taxon>
        <taxon>Hypocreomycetidae</taxon>
        <taxon>Hypocreales</taxon>
        <taxon>Nectriaceae</taxon>
        <taxon>Fusarium</taxon>
    </lineage>
</organism>
<reference evidence="3 4" key="1">
    <citation type="journal article" date="2018" name="PLoS Pathog.">
        <title>Evolution of structural diversity of trichothecenes, a family of toxins produced by plant pathogenic and entomopathogenic fungi.</title>
        <authorList>
            <person name="Proctor R.H."/>
            <person name="McCormick S.P."/>
            <person name="Kim H.S."/>
            <person name="Cardoza R.E."/>
            <person name="Stanley A.M."/>
            <person name="Lindo L."/>
            <person name="Kelly A."/>
            <person name="Brown D.W."/>
            <person name="Lee T."/>
            <person name="Vaughan M.M."/>
            <person name="Alexander N.J."/>
            <person name="Busman M."/>
            <person name="Gutierrez S."/>
        </authorList>
    </citation>
    <scope>NUCLEOTIDE SEQUENCE [LARGE SCALE GENOMIC DNA]</scope>
    <source>
        <strain evidence="3 4">NRRL 20695</strain>
    </source>
</reference>
<protein>
    <recommendedName>
        <fullName evidence="2">DUF7908 domain-containing protein</fullName>
    </recommendedName>
</protein>
<proteinExistence type="predicted"/>
<comment type="caution">
    <text evidence="3">The sequence shown here is derived from an EMBL/GenBank/DDBJ whole genome shotgun (WGS) entry which is preliminary data.</text>
</comment>